<dbReference type="Pfam" id="PF01614">
    <property type="entry name" value="IclR_C"/>
    <property type="match status" value="1"/>
</dbReference>
<evidence type="ECO:0000256" key="2">
    <source>
        <dbReference type="ARBA" id="ARBA00023125"/>
    </source>
</evidence>
<dbReference type="InterPro" id="IPR036390">
    <property type="entry name" value="WH_DNA-bd_sf"/>
</dbReference>
<evidence type="ECO:0000313" key="7">
    <source>
        <dbReference type="Proteomes" id="UP000317638"/>
    </source>
</evidence>
<dbReference type="PANTHER" id="PTHR30136:SF35">
    <property type="entry name" value="HTH-TYPE TRANSCRIPTIONAL REGULATOR RV1719"/>
    <property type="match status" value="1"/>
</dbReference>
<proteinExistence type="predicted"/>
<dbReference type="GO" id="GO:0003700">
    <property type="term" value="F:DNA-binding transcription factor activity"/>
    <property type="evidence" value="ECO:0007669"/>
    <property type="project" value="TreeGrafter"/>
</dbReference>
<dbReference type="Gene3D" id="3.30.450.40">
    <property type="match status" value="1"/>
</dbReference>
<dbReference type="GO" id="GO:0003677">
    <property type="term" value="F:DNA binding"/>
    <property type="evidence" value="ECO:0007669"/>
    <property type="project" value="UniProtKB-KW"/>
</dbReference>
<comment type="caution">
    <text evidence="6">The sequence shown here is derived from an EMBL/GenBank/DDBJ whole genome shotgun (WGS) entry which is preliminary data.</text>
</comment>
<dbReference type="PROSITE" id="PS51078">
    <property type="entry name" value="ICLR_ED"/>
    <property type="match status" value="1"/>
</dbReference>
<dbReference type="InterPro" id="IPR029016">
    <property type="entry name" value="GAF-like_dom_sf"/>
</dbReference>
<feature type="domain" description="IclR-ED" evidence="5">
    <location>
        <begin position="79"/>
        <end position="256"/>
    </location>
</feature>
<evidence type="ECO:0000256" key="3">
    <source>
        <dbReference type="ARBA" id="ARBA00023163"/>
    </source>
</evidence>
<dbReference type="InterPro" id="IPR050707">
    <property type="entry name" value="HTH_MetabolicPath_Reg"/>
</dbReference>
<dbReference type="AlphaFoldDB" id="A0A553JWE9"/>
<reference evidence="6 7" key="1">
    <citation type="submission" date="2019-07" db="EMBL/GenBank/DDBJ databases">
        <authorList>
            <person name="Zhou L.-Y."/>
        </authorList>
    </citation>
    <scope>NUCLEOTIDE SEQUENCE [LARGE SCALE GENOMIC DNA]</scope>
    <source>
        <strain evidence="6 7">YIM 101269</strain>
    </source>
</reference>
<accession>A0A553JWE9</accession>
<evidence type="ECO:0000259" key="5">
    <source>
        <dbReference type="PROSITE" id="PS51078"/>
    </source>
</evidence>
<dbReference type="SUPFAM" id="SSF55781">
    <property type="entry name" value="GAF domain-like"/>
    <property type="match status" value="1"/>
</dbReference>
<dbReference type="SUPFAM" id="SSF46785">
    <property type="entry name" value="Winged helix' DNA-binding domain"/>
    <property type="match status" value="1"/>
</dbReference>
<dbReference type="RefSeq" id="WP_143939378.1">
    <property type="nucleotide sequence ID" value="NZ_VKKG01000007.1"/>
</dbReference>
<keyword evidence="1" id="KW-0805">Transcription regulation</keyword>
<organism evidence="6 7">
    <name type="scientific">Tessaracoccus rhinocerotis</name>
    <dbReference type="NCBI Taxonomy" id="1689449"/>
    <lineage>
        <taxon>Bacteria</taxon>
        <taxon>Bacillati</taxon>
        <taxon>Actinomycetota</taxon>
        <taxon>Actinomycetes</taxon>
        <taxon>Propionibacteriales</taxon>
        <taxon>Propionibacteriaceae</taxon>
        <taxon>Tessaracoccus</taxon>
    </lineage>
</organism>
<dbReference type="InterPro" id="IPR005471">
    <property type="entry name" value="Tscrpt_reg_IclR_N"/>
</dbReference>
<dbReference type="InterPro" id="IPR036388">
    <property type="entry name" value="WH-like_DNA-bd_sf"/>
</dbReference>
<evidence type="ECO:0000259" key="4">
    <source>
        <dbReference type="PROSITE" id="PS51077"/>
    </source>
</evidence>
<dbReference type="PROSITE" id="PS51077">
    <property type="entry name" value="HTH_ICLR"/>
    <property type="match status" value="1"/>
</dbReference>
<evidence type="ECO:0000313" key="6">
    <source>
        <dbReference type="EMBL" id="TRY16764.1"/>
    </source>
</evidence>
<dbReference type="Proteomes" id="UP000317638">
    <property type="component" value="Unassembled WGS sequence"/>
</dbReference>
<name>A0A553JWE9_9ACTN</name>
<dbReference type="Gene3D" id="1.10.10.10">
    <property type="entry name" value="Winged helix-like DNA-binding domain superfamily/Winged helix DNA-binding domain"/>
    <property type="match status" value="1"/>
</dbReference>
<feature type="domain" description="HTH iclR-type" evidence="4">
    <location>
        <begin position="15"/>
        <end position="78"/>
    </location>
</feature>
<dbReference type="EMBL" id="VKKG01000007">
    <property type="protein sequence ID" value="TRY16764.1"/>
    <property type="molecule type" value="Genomic_DNA"/>
</dbReference>
<keyword evidence="3" id="KW-0804">Transcription</keyword>
<sequence length="263" mass="26879">MSQPADAADVRRSPIQSIDRATDLLGVIAAAGPAGIALTPLASEVGLRGSTARTLLSALVMNGLVGQVGQGRRYVLGPRLFELNRVHQLQHDLASVAAPVLRGLWERTDETVHLATLQNGRRADLAVLVSRQLLGVNPTNMGAVDDPVGALGRTAAGKVLLAGLDAVELGRLFPEEDAGALEAELSLVRDAGHAVNVEEEVRGVCGVAAPVLDPGGTVVGAVCIGYPSARRSPNRERELVAAVVAAAAEVSGLIGGAPGGDDA</sequence>
<gene>
    <name evidence="6" type="ORF">FOJ82_15395</name>
</gene>
<dbReference type="Pfam" id="PF09339">
    <property type="entry name" value="HTH_IclR"/>
    <property type="match status" value="1"/>
</dbReference>
<dbReference type="OrthoDB" id="7274111at2"/>
<protein>
    <submittedName>
        <fullName evidence="6">IclR family transcriptional regulator</fullName>
    </submittedName>
</protein>
<dbReference type="PANTHER" id="PTHR30136">
    <property type="entry name" value="HELIX-TURN-HELIX TRANSCRIPTIONAL REGULATOR, ICLR FAMILY"/>
    <property type="match status" value="1"/>
</dbReference>
<keyword evidence="2" id="KW-0238">DNA-binding</keyword>
<dbReference type="InterPro" id="IPR014757">
    <property type="entry name" value="Tscrpt_reg_IclR_C"/>
</dbReference>
<keyword evidence="7" id="KW-1185">Reference proteome</keyword>
<evidence type="ECO:0000256" key="1">
    <source>
        <dbReference type="ARBA" id="ARBA00023015"/>
    </source>
</evidence>
<dbReference type="SMART" id="SM00346">
    <property type="entry name" value="HTH_ICLR"/>
    <property type="match status" value="1"/>
</dbReference>
<dbReference type="GO" id="GO:0045892">
    <property type="term" value="P:negative regulation of DNA-templated transcription"/>
    <property type="evidence" value="ECO:0007669"/>
    <property type="project" value="TreeGrafter"/>
</dbReference>